<reference evidence="5 6" key="1">
    <citation type="submission" date="2019-08" db="EMBL/GenBank/DDBJ databases">
        <title>The genome sequence of a newly discovered highly antifungal drug resistant Aspergillus species, Aspergillus tanneri NIH 1004.</title>
        <authorList>
            <person name="Mounaud S."/>
            <person name="Singh I."/>
            <person name="Joardar V."/>
            <person name="Pakala S."/>
            <person name="Pakala S."/>
            <person name="Venepally P."/>
            <person name="Chung J.K."/>
            <person name="Losada L."/>
            <person name="Nierman W.C."/>
        </authorList>
    </citation>
    <scope>NUCLEOTIDE SEQUENCE [LARGE SCALE GENOMIC DNA]</scope>
    <source>
        <strain evidence="5 6">NIH1004</strain>
    </source>
</reference>
<dbReference type="GO" id="GO:0070860">
    <property type="term" value="C:RNA polymerase I core factor complex"/>
    <property type="evidence" value="ECO:0007669"/>
    <property type="project" value="TreeGrafter"/>
</dbReference>
<evidence type="ECO:0008006" key="7">
    <source>
        <dbReference type="Google" id="ProtNLM"/>
    </source>
</evidence>
<feature type="domain" description="RRN6 beta-propeller" evidence="2">
    <location>
        <begin position="6"/>
        <end position="385"/>
    </location>
</feature>
<dbReference type="PANTHER" id="PTHR28221">
    <property type="entry name" value="RNA POLYMERASE I-SPECIFIC TRANSCRIPTION INITIATION FACTOR RRN6"/>
    <property type="match status" value="1"/>
</dbReference>
<feature type="domain" description="RRN6 K-rich C-terminal" evidence="3">
    <location>
        <begin position="799"/>
        <end position="927"/>
    </location>
</feature>
<dbReference type="GO" id="GO:0001179">
    <property type="term" value="F:RNA polymerase I general transcription initiation factor binding"/>
    <property type="evidence" value="ECO:0007669"/>
    <property type="project" value="TreeGrafter"/>
</dbReference>
<name>A0A5M9N1S6_9EURO</name>
<dbReference type="Pfam" id="PF10214">
    <property type="entry name" value="Rrn6_beta-prop"/>
    <property type="match status" value="1"/>
</dbReference>
<evidence type="ECO:0000259" key="4">
    <source>
        <dbReference type="Pfam" id="PF20640"/>
    </source>
</evidence>
<dbReference type="InterPro" id="IPR019350">
    <property type="entry name" value="RNA_pol_I-sp_TIF_RRN6-like"/>
</dbReference>
<dbReference type="GO" id="GO:0042790">
    <property type="term" value="P:nucleolar large rRNA transcription by RNA polymerase I"/>
    <property type="evidence" value="ECO:0007669"/>
    <property type="project" value="TreeGrafter"/>
</dbReference>
<dbReference type="Pfam" id="PF20639">
    <property type="entry name" value="Rrn6_K-rich"/>
    <property type="match status" value="1"/>
</dbReference>
<dbReference type="RefSeq" id="XP_033431607.1">
    <property type="nucleotide sequence ID" value="XM_033565850.1"/>
</dbReference>
<feature type="compositionally biased region" description="Low complexity" evidence="1">
    <location>
        <begin position="854"/>
        <end position="863"/>
    </location>
</feature>
<feature type="compositionally biased region" description="Basic residues" evidence="1">
    <location>
        <begin position="917"/>
        <end position="927"/>
    </location>
</feature>
<evidence type="ECO:0000313" key="5">
    <source>
        <dbReference type="EMBL" id="KAA8652246.1"/>
    </source>
</evidence>
<feature type="domain" description="RRN6 helical bundle" evidence="4">
    <location>
        <begin position="479"/>
        <end position="689"/>
    </location>
</feature>
<dbReference type="OrthoDB" id="4090074at2759"/>
<dbReference type="GeneID" id="54323852"/>
<evidence type="ECO:0000259" key="3">
    <source>
        <dbReference type="Pfam" id="PF20639"/>
    </source>
</evidence>
<evidence type="ECO:0000256" key="1">
    <source>
        <dbReference type="SAM" id="MobiDB-lite"/>
    </source>
</evidence>
<dbReference type="GO" id="GO:0001163">
    <property type="term" value="F:RNA polymerase I transcription regulatory region sequence-specific DNA binding"/>
    <property type="evidence" value="ECO:0007669"/>
    <property type="project" value="TreeGrafter"/>
</dbReference>
<dbReference type="Proteomes" id="UP000324241">
    <property type="component" value="Unassembled WGS sequence"/>
</dbReference>
<feature type="compositionally biased region" description="Basic residues" evidence="1">
    <location>
        <begin position="835"/>
        <end position="853"/>
    </location>
</feature>
<dbReference type="PANTHER" id="PTHR28221:SF2">
    <property type="entry name" value="RNA POLYMERASE I-SPECIFIC TRANSCRIPTION INITIATION FACTOR RRN6"/>
    <property type="match status" value="1"/>
</dbReference>
<comment type="caution">
    <text evidence="5">The sequence shown here is derived from an EMBL/GenBank/DDBJ whole genome shotgun (WGS) entry which is preliminary data.</text>
</comment>
<evidence type="ECO:0000259" key="2">
    <source>
        <dbReference type="Pfam" id="PF10214"/>
    </source>
</evidence>
<sequence>MSEACDPLVSSLFDLGYAVDIENDSSGNRAIPIAVVASGECGNAISLYKLEEDIVELRGDATTPIRVPSIGKLESIEWSVGSAPARQICFGRTVEEKATWMAVRFPRSTIICRPEYHRKVVPVHIYHCDERMTPINSRTSRLDANPLVDIPIVKTGGFMHADVTFNPWYQKQLGIVDVKGNWSIWEISGRHRRSKGNWTAACVKSGSLPWLDLDDSQDTDDRPRHDGWAAIEWTSDVNTFIVSDRRCPMLYRLQNDQIYSFSIELDLKRRSEWVLDVKRSDCNFSHVFILTTSRVFWIDIPFDLAATTEKNTRPPLYPLLSWRHFRDPEDTTLQLAPLFVREDFYLVLYSRLNDLALAFCYPTTTTEDNITDTVPVPDPFVLEIPSISDASEPQTSLGGVHFSSLCFKEIMNSQSSVDKNRHGPSSSLVKLFILDSRLSVREIMYTGPISDEATDEHSLRKDVLRLRKRYPRIQRASSIRSLDDFIVDDWDESVFSGSTLTVPDTGCCFTPLALPRWTVDYAQIYAVASGRLMVSRKGEGLHITGKGFRESIQELEGKLYGITLSNQPTSQTILETLGSSPLLDDIDQNAQDLGSFLSAIVDNVGNNSVRENQNRHIFALQPPDLFGLPSFKPTDLARSSSSTGTLIDMYDRLVNDWLAVLPHDIPGRTRIMKEKAIRYIAADLALAQITTARRLPYELDELISNKQGRAENYALSFSSKAYDSVPSFFGQDKLPSSSTVFYDHGLETPSSAAARSSLTIGGEDGNYELKSGIGTIYATLSSFTTFNGTRSLSRNLSGVLHHWQPGTDPTTYDWQRTVQALENEESRRLINPATPKRKSRKKMSQRSHSRSRHPSTPTTPASSAVPVIREWGSQPENSEPSAVRIQSSQPVEEDLPMTQIERGIFGGREASQNTAMRTRKKKRAAGF</sequence>
<dbReference type="VEuPathDB" id="FungiDB:EYZ11_002297"/>
<accession>A0A5M9N1S6</accession>
<dbReference type="Pfam" id="PF20640">
    <property type="entry name" value="Rrn6_HB"/>
    <property type="match status" value="1"/>
</dbReference>
<feature type="compositionally biased region" description="Polar residues" evidence="1">
    <location>
        <begin position="874"/>
        <end position="890"/>
    </location>
</feature>
<organism evidence="5 6">
    <name type="scientific">Aspergillus tanneri</name>
    <dbReference type="NCBI Taxonomy" id="1220188"/>
    <lineage>
        <taxon>Eukaryota</taxon>
        <taxon>Fungi</taxon>
        <taxon>Dikarya</taxon>
        <taxon>Ascomycota</taxon>
        <taxon>Pezizomycotina</taxon>
        <taxon>Eurotiomycetes</taxon>
        <taxon>Eurotiomycetidae</taxon>
        <taxon>Eurotiales</taxon>
        <taxon>Aspergillaceae</taxon>
        <taxon>Aspergillus</taxon>
        <taxon>Aspergillus subgen. Circumdati</taxon>
    </lineage>
</organism>
<feature type="region of interest" description="Disordered" evidence="1">
    <location>
        <begin position="823"/>
        <end position="927"/>
    </location>
</feature>
<gene>
    <name evidence="5" type="ORF">ATNIH1004_001150</name>
</gene>
<dbReference type="InterPro" id="IPR048537">
    <property type="entry name" value="RRN6_HB"/>
</dbReference>
<proteinExistence type="predicted"/>
<dbReference type="InterPro" id="IPR048535">
    <property type="entry name" value="RRN6_beta-prop"/>
</dbReference>
<protein>
    <recommendedName>
        <fullName evidence="7">RNA polymerase I-specific transcription initiation factor RRN6-like protein</fullName>
    </recommendedName>
</protein>
<dbReference type="EMBL" id="QUQM01000002">
    <property type="protein sequence ID" value="KAA8652246.1"/>
    <property type="molecule type" value="Genomic_DNA"/>
</dbReference>
<evidence type="ECO:0000313" key="6">
    <source>
        <dbReference type="Proteomes" id="UP000324241"/>
    </source>
</evidence>
<dbReference type="AlphaFoldDB" id="A0A5M9N1S6"/>
<dbReference type="InterPro" id="IPR048536">
    <property type="entry name" value="Rrn6_K-rich"/>
</dbReference>